<reference evidence="2" key="2">
    <citation type="submission" date="2020-11" db="EMBL/GenBank/DDBJ databases">
        <authorList>
            <person name="McCartney M.A."/>
            <person name="Auch B."/>
            <person name="Kono T."/>
            <person name="Mallez S."/>
            <person name="Becker A."/>
            <person name="Gohl D.M."/>
            <person name="Silverstein K.A.T."/>
            <person name="Koren S."/>
            <person name="Bechman K.B."/>
            <person name="Herman A."/>
            <person name="Abrahante J.E."/>
            <person name="Garbe J."/>
        </authorList>
    </citation>
    <scope>NUCLEOTIDE SEQUENCE</scope>
    <source>
        <strain evidence="2">Duluth1</strain>
        <tissue evidence="2">Whole animal</tissue>
    </source>
</reference>
<comment type="caution">
    <text evidence="2">The sequence shown here is derived from an EMBL/GenBank/DDBJ whole genome shotgun (WGS) entry which is preliminary data.</text>
</comment>
<keyword evidence="3" id="KW-1185">Reference proteome</keyword>
<feature type="compositionally biased region" description="Low complexity" evidence="1">
    <location>
        <begin position="23"/>
        <end position="36"/>
    </location>
</feature>
<name>A0A9D3YB71_DREPO</name>
<feature type="region of interest" description="Disordered" evidence="1">
    <location>
        <begin position="22"/>
        <end position="57"/>
    </location>
</feature>
<protein>
    <submittedName>
        <fullName evidence="2">Uncharacterized protein</fullName>
    </submittedName>
</protein>
<dbReference type="Proteomes" id="UP000828390">
    <property type="component" value="Unassembled WGS sequence"/>
</dbReference>
<dbReference type="AlphaFoldDB" id="A0A9D3YB71"/>
<gene>
    <name evidence="2" type="ORF">DPMN_082679</name>
</gene>
<proteinExistence type="predicted"/>
<evidence type="ECO:0000313" key="2">
    <source>
        <dbReference type="EMBL" id="KAH3695222.1"/>
    </source>
</evidence>
<sequence>MAERSDNSTSVSRSFRKRLMTCSRSVKSMPSSPISDSRSRGTEMLSRGLKSAGPSTSMCGESLMAEISSRSLLISSRWSLCKSDLMSGISLAKAVIKRTVPGRYRKYR</sequence>
<reference evidence="2" key="1">
    <citation type="journal article" date="2019" name="bioRxiv">
        <title>The Genome of the Zebra Mussel, Dreissena polymorpha: A Resource for Invasive Species Research.</title>
        <authorList>
            <person name="McCartney M.A."/>
            <person name="Auch B."/>
            <person name="Kono T."/>
            <person name="Mallez S."/>
            <person name="Zhang Y."/>
            <person name="Obille A."/>
            <person name="Becker A."/>
            <person name="Abrahante J.E."/>
            <person name="Garbe J."/>
            <person name="Badalamenti J.P."/>
            <person name="Herman A."/>
            <person name="Mangelson H."/>
            <person name="Liachko I."/>
            <person name="Sullivan S."/>
            <person name="Sone E.D."/>
            <person name="Koren S."/>
            <person name="Silverstein K.A.T."/>
            <person name="Beckman K.B."/>
            <person name="Gohl D.M."/>
        </authorList>
    </citation>
    <scope>NUCLEOTIDE SEQUENCE</scope>
    <source>
        <strain evidence="2">Duluth1</strain>
        <tissue evidence="2">Whole animal</tissue>
    </source>
</reference>
<organism evidence="2 3">
    <name type="scientific">Dreissena polymorpha</name>
    <name type="common">Zebra mussel</name>
    <name type="synonym">Mytilus polymorpha</name>
    <dbReference type="NCBI Taxonomy" id="45954"/>
    <lineage>
        <taxon>Eukaryota</taxon>
        <taxon>Metazoa</taxon>
        <taxon>Spiralia</taxon>
        <taxon>Lophotrochozoa</taxon>
        <taxon>Mollusca</taxon>
        <taxon>Bivalvia</taxon>
        <taxon>Autobranchia</taxon>
        <taxon>Heteroconchia</taxon>
        <taxon>Euheterodonta</taxon>
        <taxon>Imparidentia</taxon>
        <taxon>Neoheterodontei</taxon>
        <taxon>Myida</taxon>
        <taxon>Dreissenoidea</taxon>
        <taxon>Dreissenidae</taxon>
        <taxon>Dreissena</taxon>
    </lineage>
</organism>
<evidence type="ECO:0000256" key="1">
    <source>
        <dbReference type="SAM" id="MobiDB-lite"/>
    </source>
</evidence>
<dbReference type="EMBL" id="JAIWYP010000016">
    <property type="protein sequence ID" value="KAH3695222.1"/>
    <property type="molecule type" value="Genomic_DNA"/>
</dbReference>
<accession>A0A9D3YB71</accession>
<evidence type="ECO:0000313" key="3">
    <source>
        <dbReference type="Proteomes" id="UP000828390"/>
    </source>
</evidence>